<dbReference type="EMBL" id="FMCT01000012">
    <property type="protein sequence ID" value="SCF42884.1"/>
    <property type="molecule type" value="Genomic_DNA"/>
</dbReference>
<evidence type="ECO:0000313" key="1">
    <source>
        <dbReference type="EMBL" id="SCF42884.1"/>
    </source>
</evidence>
<dbReference type="Proteomes" id="UP000183585">
    <property type="component" value="Unassembled WGS sequence"/>
</dbReference>
<evidence type="ECO:0000313" key="2">
    <source>
        <dbReference type="Proteomes" id="UP000183585"/>
    </source>
</evidence>
<sequence>MTTTTLIEDAPLPGMPDLPDLWAVHIEGPDELVPFLDKADAEKFVDFLDGLDGEATRRRAENKGHTVFFNAKLIPWPYSREAFAEALREASEL</sequence>
<reference evidence="2" key="1">
    <citation type="submission" date="2016-06" db="EMBL/GenBank/DDBJ databases">
        <authorList>
            <person name="Varghese N."/>
            <person name="Submissions Spin"/>
        </authorList>
    </citation>
    <scope>NUCLEOTIDE SEQUENCE [LARGE SCALE GENOMIC DNA]</scope>
    <source>
        <strain evidence="2">DSM 43168</strain>
    </source>
</reference>
<name>A0A1C5ACY7_9ACTN</name>
<dbReference type="RefSeq" id="WP_074476931.1">
    <property type="nucleotide sequence ID" value="NZ_FMCT01000012.1"/>
</dbReference>
<keyword evidence="2" id="KW-1185">Reference proteome</keyword>
<dbReference type="AlphaFoldDB" id="A0A1C5ACY7"/>
<protein>
    <submittedName>
        <fullName evidence="1">Uncharacterized protein</fullName>
    </submittedName>
</protein>
<proteinExistence type="predicted"/>
<gene>
    <name evidence="1" type="ORF">GA0070563_112148</name>
</gene>
<accession>A0A1C5ACY7</accession>
<organism evidence="1 2">
    <name type="scientific">Micromonospora carbonacea</name>
    <dbReference type="NCBI Taxonomy" id="47853"/>
    <lineage>
        <taxon>Bacteria</taxon>
        <taxon>Bacillati</taxon>
        <taxon>Actinomycetota</taxon>
        <taxon>Actinomycetes</taxon>
        <taxon>Micromonosporales</taxon>
        <taxon>Micromonosporaceae</taxon>
        <taxon>Micromonospora</taxon>
    </lineage>
</organism>